<feature type="transmembrane region" description="Helical" evidence="2">
    <location>
        <begin position="132"/>
        <end position="156"/>
    </location>
</feature>
<dbReference type="NCBIfam" id="TIGR02098">
    <property type="entry name" value="MJ0042_CXXC"/>
    <property type="match status" value="1"/>
</dbReference>
<dbReference type="InterPro" id="IPR011723">
    <property type="entry name" value="Znf/thioredoxin_put"/>
</dbReference>
<gene>
    <name evidence="4" type="ORF">ACFODU_10200</name>
</gene>
<evidence type="ECO:0000256" key="2">
    <source>
        <dbReference type="SAM" id="Phobius"/>
    </source>
</evidence>
<comment type="caution">
    <text evidence="4">The sequence shown here is derived from an EMBL/GenBank/DDBJ whole genome shotgun (WGS) entry which is preliminary data.</text>
</comment>
<feature type="compositionally biased region" description="Low complexity" evidence="1">
    <location>
        <begin position="57"/>
        <end position="68"/>
    </location>
</feature>
<proteinExistence type="predicted"/>
<reference evidence="5" key="1">
    <citation type="journal article" date="2019" name="Int. J. Syst. Evol. Microbiol.">
        <title>The Global Catalogue of Microorganisms (GCM) 10K type strain sequencing project: providing services to taxonomists for standard genome sequencing and annotation.</title>
        <authorList>
            <consortium name="The Broad Institute Genomics Platform"/>
            <consortium name="The Broad Institute Genome Sequencing Center for Infectious Disease"/>
            <person name="Wu L."/>
            <person name="Ma J."/>
        </authorList>
    </citation>
    <scope>NUCLEOTIDE SEQUENCE [LARGE SCALE GENOMIC DNA]</scope>
    <source>
        <strain evidence="5">KCTC 52607</strain>
    </source>
</reference>
<feature type="domain" description="Zinc finger/thioredoxin putative" evidence="3">
    <location>
        <begin position="1"/>
        <end position="36"/>
    </location>
</feature>
<sequence>MQIQCPACATRYFVPDSAIGRDGRRVRCAKCRHNWFQEGPPAPGEGQDLPPVPPADAVPAQGREAAAPVSPPPPPPPNPPPPPPPARVAPDPDLPPAPPMMERIRPAEPQLPDASPFDAGPPFRPRRNWLKIWTWAAGIFALFAAGIIFAVSYWGLPDWVPVTRPDFAVAQPDLQLDFPIDQQEKREMPGGQEYFAINGTITNVGSTTRRVPSILVILRDARERKVFEREIVPEKTTLAPGESVNVTRAVLDVPLSARFAEIGWKAQ</sequence>
<organism evidence="4 5">
    <name type="scientific">Alteraurantiacibacter palmitatis</name>
    <dbReference type="NCBI Taxonomy" id="2054628"/>
    <lineage>
        <taxon>Bacteria</taxon>
        <taxon>Pseudomonadati</taxon>
        <taxon>Pseudomonadota</taxon>
        <taxon>Alphaproteobacteria</taxon>
        <taxon>Sphingomonadales</taxon>
        <taxon>Erythrobacteraceae</taxon>
        <taxon>Alteraurantiacibacter</taxon>
    </lineage>
</organism>
<dbReference type="RefSeq" id="WP_377923078.1">
    <property type="nucleotide sequence ID" value="NZ_JBHRST010000016.1"/>
</dbReference>
<keyword evidence="5" id="KW-1185">Reference proteome</keyword>
<evidence type="ECO:0000313" key="4">
    <source>
        <dbReference type="EMBL" id="MFC3098160.1"/>
    </source>
</evidence>
<evidence type="ECO:0000313" key="5">
    <source>
        <dbReference type="Proteomes" id="UP001595456"/>
    </source>
</evidence>
<feature type="region of interest" description="Disordered" evidence="1">
    <location>
        <begin position="37"/>
        <end position="120"/>
    </location>
</feature>
<evidence type="ECO:0000256" key="1">
    <source>
        <dbReference type="SAM" id="MobiDB-lite"/>
    </source>
</evidence>
<dbReference type="Pfam" id="PF13717">
    <property type="entry name" value="Zn_ribbon_4"/>
    <property type="match status" value="1"/>
</dbReference>
<feature type="compositionally biased region" description="Pro residues" evidence="1">
    <location>
        <begin position="69"/>
        <end position="99"/>
    </location>
</feature>
<dbReference type="EMBL" id="JBHRST010000016">
    <property type="protein sequence ID" value="MFC3098160.1"/>
    <property type="molecule type" value="Genomic_DNA"/>
</dbReference>
<keyword evidence="2" id="KW-0812">Transmembrane</keyword>
<protein>
    <submittedName>
        <fullName evidence="4">MJ0042-type zinc finger domain-containing protein</fullName>
    </submittedName>
</protein>
<dbReference type="Proteomes" id="UP001595456">
    <property type="component" value="Unassembled WGS sequence"/>
</dbReference>
<evidence type="ECO:0000259" key="3">
    <source>
        <dbReference type="Pfam" id="PF13717"/>
    </source>
</evidence>
<keyword evidence="2" id="KW-1133">Transmembrane helix</keyword>
<name>A0ABV7E9Q7_9SPHN</name>
<keyword evidence="2" id="KW-0472">Membrane</keyword>
<accession>A0ABV7E9Q7</accession>